<dbReference type="GO" id="GO:0072330">
    <property type="term" value="P:monocarboxylic acid biosynthetic process"/>
    <property type="evidence" value="ECO:0007669"/>
    <property type="project" value="UniProtKB-ARBA"/>
</dbReference>
<dbReference type="FunFam" id="1.10.1200.10:FF:000016">
    <property type="entry name" value="Non-ribosomal peptide synthase"/>
    <property type="match status" value="4"/>
</dbReference>
<dbReference type="SUPFAM" id="SSF56801">
    <property type="entry name" value="Acetyl-CoA synthetase-like"/>
    <property type="match status" value="5"/>
</dbReference>
<dbReference type="EMBL" id="CP029192">
    <property type="protein sequence ID" value="QES33544.1"/>
    <property type="molecule type" value="Genomic_DNA"/>
</dbReference>
<dbReference type="Pfam" id="PF00668">
    <property type="entry name" value="Condensation"/>
    <property type="match status" value="6"/>
</dbReference>
<evidence type="ECO:0000256" key="4">
    <source>
        <dbReference type="ARBA" id="ARBA00022553"/>
    </source>
</evidence>
<feature type="domain" description="Carrier" evidence="9">
    <location>
        <begin position="5178"/>
        <end position="5252"/>
    </location>
</feature>
<feature type="domain" description="Carrier" evidence="9">
    <location>
        <begin position="3070"/>
        <end position="3145"/>
    </location>
</feature>
<dbReference type="GO" id="GO:0017000">
    <property type="term" value="P:antibiotic biosynthetic process"/>
    <property type="evidence" value="ECO:0007669"/>
    <property type="project" value="UniProtKB-KW"/>
</dbReference>
<reference evidence="10 11" key="1">
    <citation type="submission" date="2018-05" db="EMBL/GenBank/DDBJ databases">
        <title>Streptomyces venezuelae.</title>
        <authorList>
            <person name="Kim W."/>
            <person name="Lee N."/>
            <person name="Cho B.-K."/>
        </authorList>
    </citation>
    <scope>NUCLEOTIDE SEQUENCE [LARGE SCALE GENOMIC DNA]</scope>
    <source>
        <strain evidence="10 11">ATCC 14584</strain>
    </source>
</reference>
<evidence type="ECO:0000256" key="8">
    <source>
        <dbReference type="SAM" id="MobiDB-lite"/>
    </source>
</evidence>
<dbReference type="GO" id="GO:0016874">
    <property type="term" value="F:ligase activity"/>
    <property type="evidence" value="ECO:0007669"/>
    <property type="project" value="UniProtKB-KW"/>
</dbReference>
<dbReference type="InterPro" id="IPR001242">
    <property type="entry name" value="Condensation_dom"/>
</dbReference>
<accession>A0A5P2BSU6</accession>
<dbReference type="Pfam" id="PF13193">
    <property type="entry name" value="AMP-binding_C"/>
    <property type="match status" value="5"/>
</dbReference>
<dbReference type="NCBIfam" id="NF004282">
    <property type="entry name" value="PRK05691.1"/>
    <property type="match status" value="7"/>
</dbReference>
<evidence type="ECO:0000256" key="3">
    <source>
        <dbReference type="ARBA" id="ARBA00022450"/>
    </source>
</evidence>
<keyword evidence="6" id="KW-0677">Repeat</keyword>
<dbReference type="Gene3D" id="1.10.1200.10">
    <property type="entry name" value="ACP-like"/>
    <property type="match status" value="5"/>
</dbReference>
<dbReference type="Gene3D" id="3.30.300.30">
    <property type="match status" value="5"/>
</dbReference>
<dbReference type="CDD" id="cd17652">
    <property type="entry name" value="A_NRPS_CmdD_like"/>
    <property type="match status" value="2"/>
</dbReference>
<evidence type="ECO:0000313" key="10">
    <source>
        <dbReference type="EMBL" id="QES33544.1"/>
    </source>
</evidence>
<dbReference type="Pfam" id="PF00501">
    <property type="entry name" value="AMP-binding"/>
    <property type="match status" value="5"/>
</dbReference>
<dbReference type="NCBIfam" id="TIGR01720">
    <property type="entry name" value="NRPS-para261"/>
    <property type="match status" value="1"/>
</dbReference>
<name>A0A5P2BSU6_STRVZ</name>
<evidence type="ECO:0000256" key="1">
    <source>
        <dbReference type="ARBA" id="ARBA00001957"/>
    </source>
</evidence>
<dbReference type="PANTHER" id="PTHR45527:SF1">
    <property type="entry name" value="FATTY ACID SYNTHASE"/>
    <property type="match status" value="1"/>
</dbReference>
<dbReference type="SUPFAM" id="SSF47336">
    <property type="entry name" value="ACP-like"/>
    <property type="match status" value="5"/>
</dbReference>
<dbReference type="PROSITE" id="PS50075">
    <property type="entry name" value="CARRIER"/>
    <property type="match status" value="5"/>
</dbReference>
<dbReference type="PROSITE" id="PS00012">
    <property type="entry name" value="PHOSPHOPANTETHEINE"/>
    <property type="match status" value="5"/>
</dbReference>
<dbReference type="NCBIfam" id="TIGR01733">
    <property type="entry name" value="AA-adenyl-dom"/>
    <property type="match status" value="5"/>
</dbReference>
<dbReference type="CDD" id="cd19540">
    <property type="entry name" value="LCL_NRPS-like"/>
    <property type="match status" value="4"/>
</dbReference>
<dbReference type="FunFam" id="3.40.50.980:FF:000001">
    <property type="entry name" value="Non-ribosomal peptide synthetase"/>
    <property type="match status" value="3"/>
</dbReference>
<dbReference type="InterPro" id="IPR042099">
    <property type="entry name" value="ANL_N_sf"/>
</dbReference>
<evidence type="ECO:0000256" key="5">
    <source>
        <dbReference type="ARBA" id="ARBA00022598"/>
    </source>
</evidence>
<dbReference type="FunFam" id="3.30.559.10:FF:000012">
    <property type="entry name" value="Non-ribosomal peptide synthetase"/>
    <property type="match status" value="2"/>
</dbReference>
<gene>
    <name evidence="10" type="ORF">DEJ48_09200</name>
</gene>
<evidence type="ECO:0000259" key="9">
    <source>
        <dbReference type="PROSITE" id="PS50075"/>
    </source>
</evidence>
<feature type="domain" description="Carrier" evidence="9">
    <location>
        <begin position="2010"/>
        <end position="2085"/>
    </location>
</feature>
<dbReference type="InterPro" id="IPR006162">
    <property type="entry name" value="Ppantetheine_attach_site"/>
</dbReference>
<evidence type="ECO:0000256" key="6">
    <source>
        <dbReference type="ARBA" id="ARBA00022737"/>
    </source>
</evidence>
<dbReference type="InterPro" id="IPR023213">
    <property type="entry name" value="CAT-like_dom_sf"/>
</dbReference>
<dbReference type="PROSITE" id="PS00455">
    <property type="entry name" value="AMP_BINDING"/>
    <property type="match status" value="5"/>
</dbReference>
<sequence length="5829" mass="621692">MLSAAQQRVWFAQELAPNSLLYNINGYVELHGPLDREQFEKALRQATDEADALHVTFGETGGEPWQAVRAERDWPLPFVDVSAEDDPHAAALAVMQEDLDRPFDLREGPLFVHMLFRLAPDRHYWYTRVHHIVCDAFGFSLLVQRVADCYTERVSEEGGDAVTPTPFSSLAEFTDEHVTYAESERSERDRAYWLDRFGDDSELLNLPDRATGLWGESPRYESRLEPEYFDGIKRLARQARSTWQVTLTAAATAYLRHFTRTDDVVLGFPVTGRLTPVTKTTPGMTSNVLPLRVAVDPALTFTELQRAVGQEMRGLLRHQRYRGEDLRKDLGLGGFSRRMFGPSINFLPLEEGLRFGPCTGAAHGMPSGPVDDMVIVFEGGTGDNGIGVRIAGNTAAYGEQDIADHGRRFVAYLRALTAEPDRPIGTVDVMDPQERHRVLTEWNGTASDLDAGTLPAWFEARAHRTPDAVAVVYEDTTLTYRELNTWANRLAHRLIARGAGPESLVGLVLPRSVELVVAVLAVLKSGAGYLPVDPDAPAARRATVLDEARPVFVLDGTDAVHDLGDGPAHDPADADRSAPLSADHPAYVIFTSGSTGRPKGVVVTHRNVTRLFSATEEQYGFGADDVWTLFHSYAFDFSVWELWGALLYGGRLVVVPHAVSRSPEAFLDLLAEQRVTVLNQTPSAFYQLIQADQRRPGTELALRHVVFGGEALVPGRLADWYERHADDAPTLVNMYGITETTVHVTQQALTRESAAADSGSTVGPALPDLRAYVLDDRLRPAPPGAVGELYVAGAGLARGYLGRAGLTAERFVACPFGGPGERMYRTGDLARWTAAGLLSYEGRADQQVKIRGFRIELGEIEAVLDRHPGVAEVAVVVREDRPGDKRLVAYAVPRGTGPDAAALRAYASEALPSYMVPAAVVVLDALPLTVNGKLDRRALPAPRFDGGSGRAPRDAREETLCRLFAEVLGVEQVGIDDNFFDLGGHSLLATRLAVRVRAELGAEMQLVKLFGSPTVAGLAGSLGESAPARPALTRRERPEVLPLSFAQQRLWFLRRAGGVGSTYNMPLALRLRGDLDRDALRAALDDVVGRHESLRTVFPEADGEARQSVLDAWRTELPVTEADERELPALLAAAARADFDLAREIPVRAALFALGPRTHVLLLVLHHIAGDEWSMAPLARDLGEAYAARLDGTAPAWEPLPVQYADYALWQRELLGDSADLGSQARRQLDFWRTALAGLPEELALPVDRPRPATPGQEGGALPITVEAGLHRSLGALAAARGATLHMVLQAGLAALLSRLGAGTDIPVGSPVAGRTDEALDDLVGFFVNTLVLRTDTSGNPGFDELVDRVRAADLAAYAHQDLPFERLVEELNPARVAGRQPLVQVLLALQNTPASAMTLPGLSVDHHGVHPGGSKFDLSLSLTDTRDAEGAPAGLLGFVEFSTDLFDTATVERLMARFVRLLSAVADAPESRIGDLDLLTEAEHARLTSGAPRADLTDRTIPELFEERAALAPDAPAVVFEDVTFENGAFRDVTLSYAELNARANRLARLLVRRGVGPEDTVALMLGRSAELPVAVLAVLKAGAAYLPVDPAYPADRIAYMLGDAAPALTLTTGDLAAALPPGTAHLDPATADVSGYADDDLTDADRRAPLHRTHPAYVIYTSGSTGRPKGVVVPHTGVPGLLATATTWRLGPGDRVLQFASFSFDAAFWELSMALLSGATLVLAPADRLRPGAPLVELAARQGITHTLLPPSALDVLAPDDLPSVRTLLVGGEASSGELVARWSPDRTMLNAYGPTEITVCATLSGPLSGTARPAIGSPVPNMRAYVLDAWLRPVPAGVAGELCLAGDGVARGYLGRPGLTAERFVACPFGAPGERMYRTGDLVRRNADGELEYLGRADDQVKIRGLRVELGEIESALAAAPAVAQSTVVVREDRPGDKRLVGYVVPADPARGVDHDGLRAQVAASLPEYMVPAALVTLDALPLTPNGKLDRRALPAPDFGTTAAGRAPRTPREEALCGLFAEVLGVDRVGVDDSFFDLGGHSLLATRLVSRIRTVLGVELPLAALFEAPTVAGLAALVAEEQADDARPALVRRTSRPESVPLSFAQRRLWFLNRLESAGALYNMPVVLRLRGTLDHDALHAALNDVVGRHESLRTVFPENDGEAHQVVLDTWNVPLPITETDEHELPDLLKEAARDGFDLDRELPVRAALFRLGETEHVLALLLHHIAGDGWSMGPLAQDLGTAYAARLDGTAPAWEPLPVQYADYALWQRELLGDEDEPGTLAHTQLDHWRHALAGLPEELDLPTDRPRPAVTTHAGGRVDVAWDAELHASIAEFARESSSSVFMVVQAALAALLNRLGAGDDIPIGSPIAGRTDEALDHLIGFFTNTLVLRTDVSGQPTFRDLLDRVRTTNLDAYAHQDVPFERLVELLNPTRSRARHPLFQVLLALQNTPEADLELPGLTFAVEPADAGVAKFDLSFNVREHHGDRGPGGIAGTLEYNGDLFDHGTAAALATRLERVLRALLADPDAPVSRADVLDEDERRRVLTEWNDTSGEVRATTLPELFEAQAARTPDAVAVAHGTERLTYAELDALADGVARRVTEHGACPEDLVAIALPPSPLLLAALLGAAKAGAAYLPVDTGYPADRIAYMLDDAAPALLLTTEETVRDRAELGAVAPLFVDTIAPVSDGPGDARRASGPLLPHHPAYVIYTSGSTGTPKGVVVEQRNLVDYLEWAGASYPSAGGSALLHSSVSFDMTVTALLTPLTVGGRVTVGSLDDAGLPDTAPTLLKATPSHLPILEALPQHASPTGDLLLAGEALTAGALDTWRAAHPTVAVRNVYGPTETTVSCAERRVAPGEELPSGPLPIGRPLANTRFYVLGSGLRPVPAGVPGELYVAGDGVARGYLGRPGLTAERFVACPFGAPGERMYRTGDLVRWNTDGELEYLGRADDQVKVRGFRIEPGEIAAVLDRHPSVARAAVVVREDRDGDKRLVAYAVPADPGDLVRGVDQGEVRAHVAASLPEYMVPAAVVTLDALPLTPNGKLDRRALPAPDYAAVTAGKGSRAPRTPREEVLCGLFAEVLGVDRVGIDDSFFDLGGHSLLATRLVSRIRTALGVELPLTALFDAPTVAGLAGLSGADDARLALVRHTSRPESVPLSFAQRRLWFLNRLESAGALYNMPVVLRLRGTLDHEALHAALNDVVGRHESLRTVFPEIDGEAHQVVLDTWNVPLPVTETDEHELPDLLMETAREGFDLSSGLPLRARVFKVTDGEHVLIVSLHHIAGDGWSMAPFAQDLGAAYAARLDGTAPTWEPLPVQYADYALWQRELLGDEDEPGTLARTQLDHWQHALAGLPDELDLPTDRPRPAVASHRGGMAPFGWDAELHARIAEFARESSSSVFMVVQAALAALLNRLGAGDDIPIGSPIAGRTDEALDDLIGFFTNTLVLRTDVSGQPTFRDLVTRVRTTNLDAYAHQDVPFERLVELLNPTRSRARHPLFQVMLVLQNTPGVDLELPGLSIAAEPGATDVAKFDLVFSVREPDGAGAGADGVLEFNRDLFDADTAAGLARRLERLLRAAVAAPDLPVSRIDVLDDDERHRVLTGWNTASSEVGAATLPELFEAQVARTPDATAVLHDGAALGYAELNARANRLARLLVGHGVGPDSVVALALPRSADLVLAALAVVKAGAAYLNVDPDYPAERAAYMCADAAPVGLLTVGDAGGRVPSSVPRWRLDDPALADATAALSGADLTDADRVSPLRVGHPAYVVYTSGSTGTPKGVQVTHRGLASLALSHQEALGVDGASRVLQFASLSFDASAGELVMTLLAGATLVVPRPEQVVGDAVVRLIADTGVTHAMLPPAFVATLDPAAVPTLRGLITGGEACPPEVTARWSSGRTMLNAYGPTESTVCATLSSPLTGAVSAPIGRPVTGTRAYVLGAGLRPVPAGVTGELYLAGDGVARGYLGRPDLTAERFVACPFGAPGERMYRTGDLVRWNTDGELEYLGRADDQVKVRGFRIEPGEIAAVLDRHPSVSHSAVVVREDRPGDKRLVAYAVPADPARGVDPALLRAHVAASLPDYMVPAAVVALDAIPLSPTGKVHRDALPVPEYGGPAAGRAPRTPREEVLCGLFAEVLGVDRVGIDDSFFDLGGHSLLATRLAARIRTALGVELPLAALFETPTVAGLAAAATDPGSARPALEPRERPAPLPLSFAQHRLWMLGQLHDADALYNMPVVLRLTGAVDTGALEAALGDVVTRHESLRTVFPARDGQVEQRVLAAADAAFALSLVRTDEDALPDLLKKAASDGFDLSRELPLRASLFTLDATDHVLLISLHHVAGDGWSMGPLAQDLGTAYAARLDGTAPAWEPLPVQYADYALWQRELLGDEKDPASLAHRQLDHWHRALAGLPEELDLPTDRPRPGESSHVGGRVSMAWDAELHARVTEFARESSSSVFMVVQAALAALLNRLGAGDDIPIGSPIAGRTDEALDHLIGFFTNTLVLRTDVSGQPTFRDLLDRVRTTNLDAYAHQDVPFERLVELLNPTRSRARHPLFQVLLALQNTPEADLELPGVRIGAEPVDIGVAKFDLSLSLQERTDERGAASGIRGMLEYSADLFDHESAELIAARLGRLLRAALAAPDLPVDRIDILDADERHRVLTEWNATEVAVAGLDSTVHGTFERLARSRPDAVAVTLGDRHLTYADLDRRANGLAHRLTGLGVRPDDRVAVLMERSPELVVALLGILKAGAAYAPLHESYPDERMREVLAGSGARVLVTDRAWRERGLPGNAAEVVLAEEAEAVAEAPVAAAGPEGLAYVMHTSGSTGKPKGIAITHRSLLELALDPAWADGGHHEQVLMHAPYAFDISDYELWVPLLAGGRVVLAPPGEPDVAELKRLIVAEGITGVHFTAGLFRVVADDLGDALGGVKEILTGGDVVSVAAVESVLRAAPHVVVRHLYGPTEITLCATTHLVGSADELGDRLPIGRPMANTRTYVLDAALAPVPAGCVGELYIAGAGLARGYLDKAALTGERFVADPYGPAGSRMYRTGDLARWRHDGMLEFVGRADDQVKVRGFRIEPGEIEATLTRHASVAQSAVVVREDRPGDKRLVAYAIPADAARGVDPAQLRAHVAESLPDYMVPAAVVALDELPLTANGKLDRAKLPAPVFRSSAGTAPRTEREQIVCRLVGEVLGVDEVGVDDNFFELGGDSIGSIQLASRARAAGLELAPKDVFQARTLAQLAAAAGTVTAARDVPADDGTGDIPLTPVVHDLLARGGTLDGLQQSALLQVPAALTETGLASALQALVDHHDMLRLDVSDAEGSPRMRVRPVGSVSAADCLRRVDLTGMDEASARSLLAKEATAAGERLSPADGVMFQAVWFDAGDAASGRLLLALHHLAVDGVSWRILMHDLGAAWRDVAAGRTPRPEPVGTSFRRWATLLTEEAAAPSRAAELAYWTGLHDRPEQPFGGRALDPARDTTATARTLAVSLPAPVTEAVLSRVPAAFNAGVNDVLLTALALATLSGRGRPQGEPVLVEVEGHGRHEELAAGLDLSRTVGWFTDVHPVRIDPGEVDWDDLWRAGPAVGDVLKRAKEQLRAVPDHGIGHGLLRYLNADTAAGLAALPTPQIGFNYLGRFDGPGRAADWGLAPEAAGDADGAGMPPGAMPLRTALTVNAVARATADGAELRAVWTWADALLTESEVTAMADAWIRTLTVLARHVEQGGAGGATASDFDLVTLDQSEIEGFEDEFGGADGFDEAGTGDGFGSADGFDGFGAPDDFDDFDGFDDTNSTDGFGSADGPGNVGSPAGDTGTFTDGRTVEDGEQR</sequence>
<dbReference type="SUPFAM" id="SSF52777">
    <property type="entry name" value="CoA-dependent acyltransferases"/>
    <property type="match status" value="12"/>
</dbReference>
<dbReference type="InterPro" id="IPR020806">
    <property type="entry name" value="PKS_PP-bd"/>
</dbReference>
<dbReference type="FunFam" id="1.10.1200.10:FF:000005">
    <property type="entry name" value="Nonribosomal peptide synthetase 1"/>
    <property type="match status" value="1"/>
</dbReference>
<dbReference type="GO" id="GO:0031177">
    <property type="term" value="F:phosphopantetheine binding"/>
    <property type="evidence" value="ECO:0007669"/>
    <property type="project" value="InterPro"/>
</dbReference>
<keyword evidence="5" id="KW-0436">Ligase</keyword>
<dbReference type="InterPro" id="IPR036736">
    <property type="entry name" value="ACP-like_sf"/>
</dbReference>
<protein>
    <submittedName>
        <fullName evidence="10">Non-ribosomal peptide synthetase</fullName>
    </submittedName>
</protein>
<keyword evidence="4" id="KW-0597">Phosphoprotein</keyword>
<evidence type="ECO:0000256" key="7">
    <source>
        <dbReference type="ARBA" id="ARBA00023194"/>
    </source>
</evidence>
<dbReference type="GO" id="GO:0044550">
    <property type="term" value="P:secondary metabolite biosynthetic process"/>
    <property type="evidence" value="ECO:0007669"/>
    <property type="project" value="UniProtKB-ARBA"/>
</dbReference>
<dbReference type="Gene3D" id="3.30.559.10">
    <property type="entry name" value="Chloramphenicol acetyltransferase-like domain"/>
    <property type="match status" value="6"/>
</dbReference>
<keyword evidence="3" id="KW-0596">Phosphopantetheine</keyword>
<evidence type="ECO:0000256" key="2">
    <source>
        <dbReference type="ARBA" id="ARBA00006432"/>
    </source>
</evidence>
<organism evidence="10 11">
    <name type="scientific">Streptomyces venezuelae</name>
    <dbReference type="NCBI Taxonomy" id="54571"/>
    <lineage>
        <taxon>Bacteria</taxon>
        <taxon>Bacillati</taxon>
        <taxon>Actinomycetota</taxon>
        <taxon>Actinomycetes</taxon>
        <taxon>Kitasatosporales</taxon>
        <taxon>Streptomycetaceae</taxon>
        <taxon>Streptomyces</taxon>
    </lineage>
</organism>
<dbReference type="PANTHER" id="PTHR45527">
    <property type="entry name" value="NONRIBOSOMAL PEPTIDE SYNTHETASE"/>
    <property type="match status" value="1"/>
</dbReference>
<dbReference type="InterPro" id="IPR009081">
    <property type="entry name" value="PP-bd_ACP"/>
</dbReference>
<proteinExistence type="inferred from homology"/>
<feature type="domain" description="Carrier" evidence="9">
    <location>
        <begin position="4122"/>
        <end position="4197"/>
    </location>
</feature>
<dbReference type="InterPro" id="IPR000873">
    <property type="entry name" value="AMP-dep_synth/lig_dom"/>
</dbReference>
<dbReference type="CDD" id="cd17643">
    <property type="entry name" value="A_NRPS_Cytc1-like"/>
    <property type="match status" value="1"/>
</dbReference>
<feature type="compositionally biased region" description="Low complexity" evidence="8">
    <location>
        <begin position="5771"/>
        <end position="5780"/>
    </location>
</feature>
<comment type="cofactor">
    <cofactor evidence="1">
        <name>pantetheine 4'-phosphate</name>
        <dbReference type="ChEBI" id="CHEBI:47942"/>
    </cofactor>
</comment>
<dbReference type="NCBIfam" id="NF003417">
    <property type="entry name" value="PRK04813.1"/>
    <property type="match status" value="5"/>
</dbReference>
<dbReference type="FunFam" id="2.30.38.10:FF:000001">
    <property type="entry name" value="Non-ribosomal peptide synthetase PvdI"/>
    <property type="match status" value="5"/>
</dbReference>
<dbReference type="RefSeq" id="WP_150215686.1">
    <property type="nucleotide sequence ID" value="NZ_CP029192.1"/>
</dbReference>
<feature type="region of interest" description="Disordered" evidence="8">
    <location>
        <begin position="5760"/>
        <end position="5829"/>
    </location>
</feature>
<dbReference type="Proteomes" id="UP000322927">
    <property type="component" value="Chromosome"/>
</dbReference>
<comment type="similarity">
    <text evidence="2">Belongs to the ATP-dependent AMP-binding enzyme family.</text>
</comment>
<dbReference type="Gene3D" id="3.40.50.12780">
    <property type="entry name" value="N-terminal domain of ligase-like"/>
    <property type="match status" value="2"/>
</dbReference>
<keyword evidence="7" id="KW-0045">Antibiotic biosynthesis</keyword>
<dbReference type="SMART" id="SM00823">
    <property type="entry name" value="PKS_PP"/>
    <property type="match status" value="5"/>
</dbReference>
<dbReference type="Gene3D" id="3.30.559.30">
    <property type="entry name" value="Nonribosomal peptide synthetase, condensation domain"/>
    <property type="match status" value="6"/>
</dbReference>
<dbReference type="GO" id="GO:0008610">
    <property type="term" value="P:lipid biosynthetic process"/>
    <property type="evidence" value="ECO:0007669"/>
    <property type="project" value="UniProtKB-ARBA"/>
</dbReference>
<dbReference type="FunFam" id="3.40.50.980:FF:000002">
    <property type="entry name" value="Enterobactin synthetase component F"/>
    <property type="match status" value="1"/>
</dbReference>
<dbReference type="GO" id="GO:0005829">
    <property type="term" value="C:cytosol"/>
    <property type="evidence" value="ECO:0007669"/>
    <property type="project" value="TreeGrafter"/>
</dbReference>
<evidence type="ECO:0000313" key="11">
    <source>
        <dbReference type="Proteomes" id="UP000322927"/>
    </source>
</evidence>
<dbReference type="FunFam" id="3.30.559.30:FF:000001">
    <property type="entry name" value="Non-ribosomal peptide synthetase"/>
    <property type="match status" value="1"/>
</dbReference>
<dbReference type="InterPro" id="IPR010071">
    <property type="entry name" value="AA_adenyl_dom"/>
</dbReference>
<dbReference type="FunFam" id="3.30.300.30:FF:000010">
    <property type="entry name" value="Enterobactin synthetase component F"/>
    <property type="match status" value="5"/>
</dbReference>
<dbReference type="InterPro" id="IPR010060">
    <property type="entry name" value="NRPS_synth"/>
</dbReference>
<dbReference type="FunFam" id="3.40.50.12780:FF:000012">
    <property type="entry name" value="Non-ribosomal peptide synthetase"/>
    <property type="match status" value="4"/>
</dbReference>
<dbReference type="CDD" id="cd05930">
    <property type="entry name" value="A_NRPS"/>
    <property type="match status" value="1"/>
</dbReference>
<dbReference type="CDD" id="cd12117">
    <property type="entry name" value="A_NRPS_Srf_like"/>
    <property type="match status" value="1"/>
</dbReference>
<dbReference type="Gene3D" id="2.30.38.10">
    <property type="entry name" value="Luciferase, Domain 3"/>
    <property type="match status" value="3"/>
</dbReference>
<dbReference type="Gene3D" id="3.40.50.980">
    <property type="match status" value="6"/>
</dbReference>
<dbReference type="InterPro" id="IPR025110">
    <property type="entry name" value="AMP-bd_C"/>
</dbReference>
<dbReference type="GO" id="GO:0043041">
    <property type="term" value="P:amino acid activation for nonribosomal peptide biosynthetic process"/>
    <property type="evidence" value="ECO:0007669"/>
    <property type="project" value="TreeGrafter"/>
</dbReference>
<dbReference type="Pfam" id="PF00550">
    <property type="entry name" value="PP-binding"/>
    <property type="match status" value="5"/>
</dbReference>
<dbReference type="InterPro" id="IPR020845">
    <property type="entry name" value="AMP-binding_CS"/>
</dbReference>
<dbReference type="OrthoDB" id="2472181at2"/>
<feature type="compositionally biased region" description="Acidic residues" evidence="8">
    <location>
        <begin position="5781"/>
        <end position="5790"/>
    </location>
</feature>
<feature type="domain" description="Carrier" evidence="9">
    <location>
        <begin position="951"/>
        <end position="1026"/>
    </location>
</feature>
<dbReference type="InterPro" id="IPR045851">
    <property type="entry name" value="AMP-bd_C_sf"/>
</dbReference>